<accession>A0ABR3EQZ0</accession>
<keyword evidence="1" id="KW-0862">Zinc</keyword>
<feature type="compositionally biased region" description="Polar residues" evidence="2">
    <location>
        <begin position="292"/>
        <end position="302"/>
    </location>
</feature>
<gene>
    <name evidence="4" type="ORF">V5O48_016707</name>
</gene>
<dbReference type="Proteomes" id="UP001465976">
    <property type="component" value="Unassembled WGS sequence"/>
</dbReference>
<proteinExistence type="predicted"/>
<keyword evidence="5" id="KW-1185">Reference proteome</keyword>
<name>A0ABR3EQZ0_9AGAR</name>
<evidence type="ECO:0000259" key="3">
    <source>
        <dbReference type="PROSITE" id="PS50966"/>
    </source>
</evidence>
<comment type="caution">
    <text evidence="4">The sequence shown here is derived from an EMBL/GenBank/DDBJ whole genome shotgun (WGS) entry which is preliminary data.</text>
</comment>
<dbReference type="EMBL" id="JBAHYK010002323">
    <property type="protein sequence ID" value="KAL0565316.1"/>
    <property type="molecule type" value="Genomic_DNA"/>
</dbReference>
<feature type="compositionally biased region" description="Polar residues" evidence="2">
    <location>
        <begin position="336"/>
        <end position="345"/>
    </location>
</feature>
<reference evidence="4 5" key="1">
    <citation type="submission" date="2024-02" db="EMBL/GenBank/DDBJ databases">
        <title>A draft genome for the cacao thread blight pathogen Marasmius crinis-equi.</title>
        <authorList>
            <person name="Cohen S.P."/>
            <person name="Baruah I.K."/>
            <person name="Amoako-Attah I."/>
            <person name="Bukari Y."/>
            <person name="Meinhardt L.W."/>
            <person name="Bailey B.A."/>
        </authorList>
    </citation>
    <scope>NUCLEOTIDE SEQUENCE [LARGE SCALE GENOMIC DNA]</scope>
    <source>
        <strain evidence="4 5">GH-76</strain>
    </source>
</reference>
<sequence length="351" mass="38724">MLTEAWHHLLKGYFIEGKRNRWCDHLIYTCTKIAIPHFISHQHRQEAEFEGLNLCEERKAEAEAKGLEIAQSEVTEMDSAAKLYSVQSQTSAGLRYAVDLSKEECQCPSFPSIKFCKHLYAVKTYFRASPSTPEASPISIPTSPASSFSELANIDPDLHPREPMLFYVAEDHGQELKLKLNALMARLEVENVQTGSDSLSVFSAAVDQFMGSLGLSAAALLLPKQKIAPNQHSWTETATTMGLKPKKAAKRTHTDAFSGGEKSGKLAKPDAKHFPIPLSESHTESSRLEPASNAQGTATSTSIPLKCPFEASKIDLNNTHALQELSRNELRERPSATFNPKGTTQDCHKMA</sequence>
<dbReference type="PROSITE" id="PS50966">
    <property type="entry name" value="ZF_SWIM"/>
    <property type="match status" value="1"/>
</dbReference>
<feature type="region of interest" description="Disordered" evidence="2">
    <location>
        <begin position="242"/>
        <end position="302"/>
    </location>
</feature>
<evidence type="ECO:0000313" key="5">
    <source>
        <dbReference type="Proteomes" id="UP001465976"/>
    </source>
</evidence>
<evidence type="ECO:0000313" key="4">
    <source>
        <dbReference type="EMBL" id="KAL0565316.1"/>
    </source>
</evidence>
<keyword evidence="1" id="KW-0863">Zinc-finger</keyword>
<evidence type="ECO:0000256" key="1">
    <source>
        <dbReference type="PROSITE-ProRule" id="PRU00325"/>
    </source>
</evidence>
<organism evidence="4 5">
    <name type="scientific">Marasmius crinis-equi</name>
    <dbReference type="NCBI Taxonomy" id="585013"/>
    <lineage>
        <taxon>Eukaryota</taxon>
        <taxon>Fungi</taxon>
        <taxon>Dikarya</taxon>
        <taxon>Basidiomycota</taxon>
        <taxon>Agaricomycotina</taxon>
        <taxon>Agaricomycetes</taxon>
        <taxon>Agaricomycetidae</taxon>
        <taxon>Agaricales</taxon>
        <taxon>Marasmiineae</taxon>
        <taxon>Marasmiaceae</taxon>
        <taxon>Marasmius</taxon>
    </lineage>
</organism>
<feature type="domain" description="SWIM-type" evidence="3">
    <location>
        <begin position="96"/>
        <end position="127"/>
    </location>
</feature>
<protein>
    <recommendedName>
        <fullName evidence="3">SWIM-type domain-containing protein</fullName>
    </recommendedName>
</protein>
<keyword evidence="1" id="KW-0479">Metal-binding</keyword>
<feature type="compositionally biased region" description="Basic and acidic residues" evidence="2">
    <location>
        <begin position="262"/>
        <end position="273"/>
    </location>
</feature>
<feature type="region of interest" description="Disordered" evidence="2">
    <location>
        <begin position="325"/>
        <end position="351"/>
    </location>
</feature>
<evidence type="ECO:0000256" key="2">
    <source>
        <dbReference type="SAM" id="MobiDB-lite"/>
    </source>
</evidence>
<dbReference type="InterPro" id="IPR007527">
    <property type="entry name" value="Znf_SWIM"/>
</dbReference>